<dbReference type="EMBL" id="VRMN01000011">
    <property type="protein sequence ID" value="KAA8491810.1"/>
    <property type="molecule type" value="Genomic_DNA"/>
</dbReference>
<keyword evidence="4 8" id="KW-0418">Kinase</keyword>
<dbReference type="InterPro" id="IPR050205">
    <property type="entry name" value="CDPK_Ser/Thr_kinases"/>
</dbReference>
<comment type="caution">
    <text evidence="8">The sequence shown here is derived from an EMBL/GenBank/DDBJ whole genome shotgun (WGS) entry which is preliminary data.</text>
</comment>
<feature type="compositionally biased region" description="Basic and acidic residues" evidence="6">
    <location>
        <begin position="780"/>
        <end position="795"/>
    </location>
</feature>
<feature type="compositionally biased region" description="Basic and acidic residues" evidence="6">
    <location>
        <begin position="647"/>
        <end position="693"/>
    </location>
</feature>
<protein>
    <submittedName>
        <fullName evidence="8">Calcium/calmodulin-dependent protein kinase type 1D</fullName>
    </submittedName>
</protein>
<dbReference type="Gene3D" id="1.10.510.10">
    <property type="entry name" value="Transferase(Phosphotransferase) domain 1"/>
    <property type="match status" value="1"/>
</dbReference>
<feature type="region of interest" description="Disordered" evidence="6">
    <location>
        <begin position="181"/>
        <end position="218"/>
    </location>
</feature>
<evidence type="ECO:0000256" key="2">
    <source>
        <dbReference type="ARBA" id="ARBA00022679"/>
    </source>
</evidence>
<name>A0A5J4YLM8_PORPP</name>
<dbReference type="CDD" id="cd05117">
    <property type="entry name" value="STKc_CAMK"/>
    <property type="match status" value="1"/>
</dbReference>
<dbReference type="Proteomes" id="UP000324585">
    <property type="component" value="Unassembled WGS sequence"/>
</dbReference>
<dbReference type="InterPro" id="IPR011009">
    <property type="entry name" value="Kinase-like_dom_sf"/>
</dbReference>
<dbReference type="OrthoDB" id="2813at2759"/>
<gene>
    <name evidence="8" type="ORF">FVE85_8292</name>
</gene>
<feature type="compositionally biased region" description="Basic and acidic residues" evidence="6">
    <location>
        <begin position="202"/>
        <end position="216"/>
    </location>
</feature>
<dbReference type="OMA" id="NIQCAGV"/>
<dbReference type="PANTHER" id="PTHR24349">
    <property type="entry name" value="SERINE/THREONINE-PROTEIN KINASE"/>
    <property type="match status" value="1"/>
</dbReference>
<dbReference type="InterPro" id="IPR008271">
    <property type="entry name" value="Ser/Thr_kinase_AS"/>
</dbReference>
<evidence type="ECO:0000256" key="4">
    <source>
        <dbReference type="ARBA" id="ARBA00022777"/>
    </source>
</evidence>
<evidence type="ECO:0000256" key="3">
    <source>
        <dbReference type="ARBA" id="ARBA00022741"/>
    </source>
</evidence>
<dbReference type="PROSITE" id="PS50011">
    <property type="entry name" value="PROTEIN_KINASE_DOM"/>
    <property type="match status" value="1"/>
</dbReference>
<dbReference type="Pfam" id="PF00069">
    <property type="entry name" value="Pkinase"/>
    <property type="match status" value="1"/>
</dbReference>
<evidence type="ECO:0000259" key="7">
    <source>
        <dbReference type="PROSITE" id="PS50011"/>
    </source>
</evidence>
<feature type="domain" description="Protein kinase" evidence="7">
    <location>
        <begin position="238"/>
        <end position="518"/>
    </location>
</feature>
<keyword evidence="1" id="KW-0723">Serine/threonine-protein kinase</keyword>
<dbReference type="SMART" id="SM00220">
    <property type="entry name" value="S_TKc"/>
    <property type="match status" value="1"/>
</dbReference>
<feature type="compositionally biased region" description="Polar residues" evidence="6">
    <location>
        <begin position="729"/>
        <end position="742"/>
    </location>
</feature>
<evidence type="ECO:0000256" key="5">
    <source>
        <dbReference type="ARBA" id="ARBA00022840"/>
    </source>
</evidence>
<dbReference type="AlphaFoldDB" id="A0A5J4YLM8"/>
<keyword evidence="5" id="KW-0067">ATP-binding</keyword>
<feature type="compositionally biased region" description="Low complexity" evidence="6">
    <location>
        <begin position="181"/>
        <end position="194"/>
    </location>
</feature>
<keyword evidence="2" id="KW-0808">Transferase</keyword>
<dbReference type="SUPFAM" id="SSF56112">
    <property type="entry name" value="Protein kinase-like (PK-like)"/>
    <property type="match status" value="1"/>
</dbReference>
<evidence type="ECO:0000256" key="1">
    <source>
        <dbReference type="ARBA" id="ARBA00022527"/>
    </source>
</evidence>
<dbReference type="Gene3D" id="3.30.200.20">
    <property type="entry name" value="Phosphorylase Kinase, domain 1"/>
    <property type="match status" value="1"/>
</dbReference>
<feature type="compositionally biased region" description="Basic and acidic residues" evidence="6">
    <location>
        <begin position="815"/>
        <end position="826"/>
    </location>
</feature>
<dbReference type="PROSITE" id="PS00108">
    <property type="entry name" value="PROTEIN_KINASE_ST"/>
    <property type="match status" value="1"/>
</dbReference>
<evidence type="ECO:0000256" key="6">
    <source>
        <dbReference type="SAM" id="MobiDB-lite"/>
    </source>
</evidence>
<organism evidence="8 9">
    <name type="scientific">Porphyridium purpureum</name>
    <name type="common">Red alga</name>
    <name type="synonym">Porphyridium cruentum</name>
    <dbReference type="NCBI Taxonomy" id="35688"/>
    <lineage>
        <taxon>Eukaryota</taxon>
        <taxon>Rhodophyta</taxon>
        <taxon>Bangiophyceae</taxon>
        <taxon>Porphyridiales</taxon>
        <taxon>Porphyridiaceae</taxon>
        <taxon>Porphyridium</taxon>
    </lineage>
</organism>
<dbReference type="InterPro" id="IPR000719">
    <property type="entry name" value="Prot_kinase_dom"/>
</dbReference>
<accession>A0A5J4YLM8</accession>
<dbReference type="GO" id="GO:0005524">
    <property type="term" value="F:ATP binding"/>
    <property type="evidence" value="ECO:0007669"/>
    <property type="project" value="UniProtKB-KW"/>
</dbReference>
<evidence type="ECO:0000313" key="8">
    <source>
        <dbReference type="EMBL" id="KAA8491810.1"/>
    </source>
</evidence>
<feature type="compositionally biased region" description="Basic and acidic residues" evidence="6">
    <location>
        <begin position="628"/>
        <end position="638"/>
    </location>
</feature>
<evidence type="ECO:0000313" key="9">
    <source>
        <dbReference type="Proteomes" id="UP000324585"/>
    </source>
</evidence>
<dbReference type="GO" id="GO:0004674">
    <property type="term" value="F:protein serine/threonine kinase activity"/>
    <property type="evidence" value="ECO:0007669"/>
    <property type="project" value="UniProtKB-KW"/>
</dbReference>
<keyword evidence="3" id="KW-0547">Nucleotide-binding</keyword>
<sequence length="826" mass="91491">MDRRAVPDTAPLLERLDRICELAEALKLRARACADEGFDRSVEAEVEACELALARLAERLQHASVRSESGQNVERCDRGHDQTIGSQQLQSLGAGLHATERSLSCPPWAEQATDSCLGSNEDPHELLGCKPNQLHLSFGTEIMTLLNEDLTPRTMQHASFGAGQFDISLLAKEFEQTAASGSAFASAPAPAPGGEDVQVNSVRERKDKHQQEDPHHVTPSVKTVAGHLYKAGHVSERWTRDRFIARGGFACVYVAVANEKNPMLTPGQVAAMKVFEKDARLDGEILLREIMSCRVLSASGNHPNICTVYEVSEDETSVYLVMEYLCGGELFDRIVQFPDKYTERVCAHAVRQMVDAVLFCHSRNIVHRDLKPENFVFASEADDDALKLIDFGISHFSEFPDEPLTDIVGTPFYLAPEVLFKCPYTSKVDCWALGVITFTMLSGRLPFDYDPDAAPTRVVPDHVWIPKLFNLIKYSAVEMNDPSWVLISDAGKDFVSGLLEKDPLKRMSTAQAKRHPWLQIGIDAASQQNQLSDHRYDLSVAQSHIRSFVARTRWRALFQAVQAGNRLKSLSHSTSLKAEFKDSRRGQSEDFISTGSTLLAGETEPLRKSSPIVAKGQVHWPSSTSAAQEERRMTDTTKNKSRIPADVQDRSEPSKSEHLDQGEQRKTDSKSTDDRPPLASKDLYEAAKSEGSKPRIPAPVLTTSSDDEASGTQPPRHMKRLQKFLKSFLSPTAGSAANSPIQRSREASDVVQENGQDFSTEHRARSVSTIFGGAPGTSREPSHRVSARDSKDSELRSFSSVEEAMRGSFHNSIHSLKERVQGRTKK</sequence>
<proteinExistence type="predicted"/>
<keyword evidence="9" id="KW-1185">Reference proteome</keyword>
<reference evidence="9" key="1">
    <citation type="journal article" date="2019" name="Nat. Commun.">
        <title>Expansion of phycobilisome linker gene families in mesophilic red algae.</title>
        <authorList>
            <person name="Lee J."/>
            <person name="Kim D."/>
            <person name="Bhattacharya D."/>
            <person name="Yoon H.S."/>
        </authorList>
    </citation>
    <scope>NUCLEOTIDE SEQUENCE [LARGE SCALE GENOMIC DNA]</scope>
    <source>
        <strain evidence="9">CCMP 1328</strain>
    </source>
</reference>
<feature type="region of interest" description="Disordered" evidence="6">
    <location>
        <begin position="602"/>
        <end position="826"/>
    </location>
</feature>